<protein>
    <submittedName>
        <fullName evidence="1">Uncharacterized protein</fullName>
    </submittedName>
</protein>
<keyword evidence="2" id="KW-1185">Reference proteome</keyword>
<evidence type="ECO:0000313" key="2">
    <source>
        <dbReference type="Proteomes" id="UP000198287"/>
    </source>
</evidence>
<dbReference type="EMBL" id="LNIX01000016">
    <property type="protein sequence ID" value="OXA46192.1"/>
    <property type="molecule type" value="Genomic_DNA"/>
</dbReference>
<dbReference type="AlphaFoldDB" id="A0A226DKW9"/>
<proteinExistence type="predicted"/>
<comment type="caution">
    <text evidence="1">The sequence shown here is derived from an EMBL/GenBank/DDBJ whole genome shotgun (WGS) entry which is preliminary data.</text>
</comment>
<evidence type="ECO:0000313" key="1">
    <source>
        <dbReference type="EMBL" id="OXA46192.1"/>
    </source>
</evidence>
<reference evidence="1 2" key="1">
    <citation type="submission" date="2015-12" db="EMBL/GenBank/DDBJ databases">
        <title>The genome of Folsomia candida.</title>
        <authorList>
            <person name="Faddeeva A."/>
            <person name="Derks M.F."/>
            <person name="Anvar Y."/>
            <person name="Smit S."/>
            <person name="Van Straalen N."/>
            <person name="Roelofs D."/>
        </authorList>
    </citation>
    <scope>NUCLEOTIDE SEQUENCE [LARGE SCALE GENOMIC DNA]</scope>
    <source>
        <strain evidence="1 2">VU population</strain>
        <tissue evidence="1">Whole body</tissue>
    </source>
</reference>
<gene>
    <name evidence="1" type="ORF">Fcan01_18969</name>
</gene>
<name>A0A226DKW9_FOLCA</name>
<sequence>MSSIRAWAVFKSSKHSSLLPLPGGVVRKLVSSPSTSQAPVFGPRRRTKRLQRQPIRPEIKSDAEGLTRPGQIGVPPPVHTSHFPSVSRCAQPLTNPYSQYDSGFPCPCPADSYYFNDFPPPYSYTNCVLTTLAYICHLPASQVSQLIQMDFKTLAENYRLIKPALETLGRRNVEIHPIESFYELPSLVNRLNAIYPICRYFILIMKDSHVWYSHAVVLNACEIDGNLVMKLIDAQLNVTSDQRINYTYPEYNQPVALISWEAPENPVFQRRPCIRI</sequence>
<organism evidence="1 2">
    <name type="scientific">Folsomia candida</name>
    <name type="common">Springtail</name>
    <dbReference type="NCBI Taxonomy" id="158441"/>
    <lineage>
        <taxon>Eukaryota</taxon>
        <taxon>Metazoa</taxon>
        <taxon>Ecdysozoa</taxon>
        <taxon>Arthropoda</taxon>
        <taxon>Hexapoda</taxon>
        <taxon>Collembola</taxon>
        <taxon>Entomobryomorpha</taxon>
        <taxon>Isotomoidea</taxon>
        <taxon>Isotomidae</taxon>
        <taxon>Proisotominae</taxon>
        <taxon>Folsomia</taxon>
    </lineage>
</organism>
<dbReference type="Proteomes" id="UP000198287">
    <property type="component" value="Unassembled WGS sequence"/>
</dbReference>
<accession>A0A226DKW9</accession>